<proteinExistence type="predicted"/>
<evidence type="ECO:0000313" key="1">
    <source>
        <dbReference type="EMBL" id="RDB59040.1"/>
    </source>
</evidence>
<dbReference type="EMBL" id="PPTO01000006">
    <property type="protein sequence ID" value="RDB59040.1"/>
    <property type="molecule type" value="Genomic_DNA"/>
</dbReference>
<reference evidence="1 2" key="1">
    <citation type="journal article" date="2018" name="Elife">
        <title>Discovery and characterization of a prevalent human gut bacterial enzyme sufficient for the inactivation of a family of plant toxins.</title>
        <authorList>
            <person name="Koppel N."/>
            <person name="Bisanz J.E."/>
            <person name="Pandelia M.E."/>
            <person name="Turnbaugh P.J."/>
            <person name="Balskus E.P."/>
        </authorList>
    </citation>
    <scope>NUCLEOTIDE SEQUENCE [LARGE SCALE GENOMIC DNA]</scope>
    <source>
        <strain evidence="1 2">OB21 GAM31</strain>
    </source>
</reference>
<organism evidence="1 2">
    <name type="scientific">Slackia isoflavoniconvertens</name>
    <dbReference type="NCBI Taxonomy" id="572010"/>
    <lineage>
        <taxon>Bacteria</taxon>
        <taxon>Bacillati</taxon>
        <taxon>Actinomycetota</taxon>
        <taxon>Coriobacteriia</taxon>
        <taxon>Eggerthellales</taxon>
        <taxon>Eggerthellaceae</taxon>
        <taxon>Slackia</taxon>
    </lineage>
</organism>
<accession>A0A369LI79</accession>
<evidence type="ECO:0000313" key="2">
    <source>
        <dbReference type="Proteomes" id="UP000253975"/>
    </source>
</evidence>
<dbReference type="Pfam" id="PF12686">
    <property type="entry name" value="DUF3800"/>
    <property type="match status" value="1"/>
</dbReference>
<dbReference type="InterPro" id="IPR024524">
    <property type="entry name" value="DUF3800"/>
</dbReference>
<name>A0A369LI79_9ACTN</name>
<dbReference type="RefSeq" id="WP_114615433.1">
    <property type="nucleotide sequence ID" value="NZ_PPTO01000006.1"/>
</dbReference>
<comment type="caution">
    <text evidence="1">The sequence shown here is derived from an EMBL/GenBank/DDBJ whole genome shotgun (WGS) entry which is preliminary data.</text>
</comment>
<sequence length="224" mass="25940">MRELSVFIDESGDIGPGSQFYLLTLVFHDQDDDISSDILHLNKSLAEAGLPNTTFHFTPILRGHDQYALSPIGERKSLLARFRVFTEKCPIQYKAFAFRKSEYPSADSLASRMKKDLELFLQGNLEFFQQYDSIKIYYDNGQKIVRDSIHAALEETLSKNAIIYKDAAPKTYRLFQMADYICGIELTAIRYERHEQGSSERSFFGDNVSLKKNWLKKLRRKRLS</sequence>
<dbReference type="Proteomes" id="UP000253975">
    <property type="component" value="Unassembled WGS sequence"/>
</dbReference>
<gene>
    <name evidence="1" type="ORF">C1881_05020</name>
</gene>
<dbReference type="AlphaFoldDB" id="A0A369LI79"/>
<evidence type="ECO:0008006" key="3">
    <source>
        <dbReference type="Google" id="ProtNLM"/>
    </source>
</evidence>
<protein>
    <recommendedName>
        <fullName evidence="3">DUF3800 domain-containing protein</fullName>
    </recommendedName>
</protein>